<name>A0A9Q1AHU7_9ROSI</name>
<reference evidence="1" key="1">
    <citation type="submission" date="2022-11" db="EMBL/GenBank/DDBJ databases">
        <authorList>
            <person name="Hyden B.L."/>
            <person name="Feng K."/>
            <person name="Yates T."/>
            <person name="Jawdy S."/>
            <person name="Smart L.B."/>
            <person name="Muchero W."/>
        </authorList>
    </citation>
    <scope>NUCLEOTIDE SEQUENCE</scope>
    <source>
        <tissue evidence="1">Shoot tip</tissue>
    </source>
</reference>
<accession>A0A9Q1AHU7</accession>
<organism evidence="1 2">
    <name type="scientific">Salix koriyanagi</name>
    <dbReference type="NCBI Taxonomy" id="2511006"/>
    <lineage>
        <taxon>Eukaryota</taxon>
        <taxon>Viridiplantae</taxon>
        <taxon>Streptophyta</taxon>
        <taxon>Embryophyta</taxon>
        <taxon>Tracheophyta</taxon>
        <taxon>Spermatophyta</taxon>
        <taxon>Magnoliopsida</taxon>
        <taxon>eudicotyledons</taxon>
        <taxon>Gunneridae</taxon>
        <taxon>Pentapetalae</taxon>
        <taxon>rosids</taxon>
        <taxon>fabids</taxon>
        <taxon>Malpighiales</taxon>
        <taxon>Salicaceae</taxon>
        <taxon>Saliceae</taxon>
        <taxon>Salix</taxon>
    </lineage>
</organism>
<proteinExistence type="predicted"/>
<comment type="caution">
    <text evidence="1">The sequence shown here is derived from an EMBL/GenBank/DDBJ whole genome shotgun (WGS) entry which is preliminary data.</text>
</comment>
<dbReference type="Proteomes" id="UP001151752">
    <property type="component" value="Chromosome 10"/>
</dbReference>
<sequence>MFLHRKLARFVLFSAVHNFHECFLFNLHDKTYHTYTHTHMKLSKTEIFQELDLYLCQLATTFQSNLDSFQGLFAQTIIHKFYKRLALGKNIHPPTKIRENKEHLTGPV</sequence>
<reference evidence="1" key="2">
    <citation type="journal article" date="2023" name="Int. J. Mol. Sci.">
        <title>De Novo Assembly and Annotation of 11 Diverse Shrub Willow (Salix) Genomes Reveals Novel Gene Organization in Sex-Linked Regions.</title>
        <authorList>
            <person name="Hyden B."/>
            <person name="Feng K."/>
            <person name="Yates T.B."/>
            <person name="Jawdy S."/>
            <person name="Cereghino C."/>
            <person name="Smart L.B."/>
            <person name="Muchero W."/>
        </authorList>
    </citation>
    <scope>NUCLEOTIDE SEQUENCE</scope>
    <source>
        <tissue evidence="1">Shoot tip</tissue>
    </source>
</reference>
<keyword evidence="2" id="KW-1185">Reference proteome</keyword>
<gene>
    <name evidence="1" type="ORF">OIU74_018065</name>
</gene>
<evidence type="ECO:0000313" key="1">
    <source>
        <dbReference type="EMBL" id="KAJ6771748.1"/>
    </source>
</evidence>
<dbReference type="AlphaFoldDB" id="A0A9Q1AHU7"/>
<evidence type="ECO:0000313" key="2">
    <source>
        <dbReference type="Proteomes" id="UP001151752"/>
    </source>
</evidence>
<protein>
    <submittedName>
        <fullName evidence="1">Uncharacterized protein</fullName>
    </submittedName>
</protein>
<dbReference type="EMBL" id="JAPFFM010000002">
    <property type="protein sequence ID" value="KAJ6771748.1"/>
    <property type="molecule type" value="Genomic_DNA"/>
</dbReference>